<evidence type="ECO:0000256" key="6">
    <source>
        <dbReference type="ARBA" id="ARBA00023004"/>
    </source>
</evidence>
<comment type="similarity">
    <text evidence="2">Belongs to the cytochrome P450 family.</text>
</comment>
<dbReference type="PANTHER" id="PTHR46206:SF1">
    <property type="entry name" value="P450, PUTATIVE (EUROFUNG)-RELATED"/>
    <property type="match status" value="1"/>
</dbReference>
<dbReference type="PANTHER" id="PTHR46206">
    <property type="entry name" value="CYTOCHROME P450"/>
    <property type="match status" value="1"/>
</dbReference>
<keyword evidence="7" id="KW-0503">Monooxygenase</keyword>
<evidence type="ECO:0000256" key="9">
    <source>
        <dbReference type="SAM" id="Phobius"/>
    </source>
</evidence>
<feature type="transmembrane region" description="Helical" evidence="9">
    <location>
        <begin position="28"/>
        <end position="47"/>
    </location>
</feature>
<dbReference type="Gene3D" id="1.10.630.10">
    <property type="entry name" value="Cytochrome P450"/>
    <property type="match status" value="1"/>
</dbReference>
<keyword evidence="5" id="KW-0560">Oxidoreductase</keyword>
<evidence type="ECO:0000256" key="2">
    <source>
        <dbReference type="ARBA" id="ARBA00010617"/>
    </source>
</evidence>
<keyword evidence="3 8" id="KW-0349">Heme</keyword>
<dbReference type="InterPro" id="IPR036396">
    <property type="entry name" value="Cyt_P450_sf"/>
</dbReference>
<dbReference type="InterPro" id="IPR002403">
    <property type="entry name" value="Cyt_P450_E_grp-IV"/>
</dbReference>
<evidence type="ECO:0000256" key="3">
    <source>
        <dbReference type="ARBA" id="ARBA00022617"/>
    </source>
</evidence>
<dbReference type="GO" id="GO:0005506">
    <property type="term" value="F:iron ion binding"/>
    <property type="evidence" value="ECO:0007669"/>
    <property type="project" value="InterPro"/>
</dbReference>
<evidence type="ECO:0000256" key="8">
    <source>
        <dbReference type="PIRSR" id="PIRSR602403-1"/>
    </source>
</evidence>
<organism evidence="10 11">
    <name type="scientific">Anthostomella pinea</name>
    <dbReference type="NCBI Taxonomy" id="933095"/>
    <lineage>
        <taxon>Eukaryota</taxon>
        <taxon>Fungi</taxon>
        <taxon>Dikarya</taxon>
        <taxon>Ascomycota</taxon>
        <taxon>Pezizomycotina</taxon>
        <taxon>Sordariomycetes</taxon>
        <taxon>Xylariomycetidae</taxon>
        <taxon>Xylariales</taxon>
        <taxon>Xylariaceae</taxon>
        <taxon>Anthostomella</taxon>
    </lineage>
</organism>
<reference evidence="10" key="1">
    <citation type="submission" date="2023-10" db="EMBL/GenBank/DDBJ databases">
        <authorList>
            <person name="Hackl T."/>
        </authorList>
    </citation>
    <scope>NUCLEOTIDE SEQUENCE</scope>
</reference>
<dbReference type="GO" id="GO:0020037">
    <property type="term" value="F:heme binding"/>
    <property type="evidence" value="ECO:0007669"/>
    <property type="project" value="InterPro"/>
</dbReference>
<dbReference type="Proteomes" id="UP001295740">
    <property type="component" value="Unassembled WGS sequence"/>
</dbReference>
<dbReference type="InterPro" id="IPR001128">
    <property type="entry name" value="Cyt_P450"/>
</dbReference>
<evidence type="ECO:0000256" key="4">
    <source>
        <dbReference type="ARBA" id="ARBA00022723"/>
    </source>
</evidence>
<accession>A0AAI8YIC8</accession>
<protein>
    <submittedName>
        <fullName evidence="10">Uu.00g131110.m01.CDS01</fullName>
    </submittedName>
</protein>
<sequence length="556" mass="63186">MDIHIPGNDTLVFEKVDHDGPHAILPKLLVILSFFSMLAALGFNYYAQALMKSAKGSPGGTSPLKFLGFEQGRFGYRRAQIKSFKEVRDVILDGYNRLSAHGEPFLVALFGREPWVVLPSSVLKEISSKPESVVDPREVRLDLMATKYLNSNPKVLAPNFPHNVVRLQLTRHLADIVDDVADEMSCALQDQWGTDRDSWRSVSLYAAVMKIIGRSINRAFTQSPELYRNPAFLRASENFAQSRLRNAVVMNLVPEWLRTPLAVPLTYGYRRHLRTCQRYCVPVIEERTRHTIKKLQDRNYDWEPMHDALQYFIDESLAQEDPEMRDPYIMTERLMMMNMVAVHSTSMSLINTILDLNSSPDSAAYIERLRQEGAEARAGAGGNFNRVSLTQLVFLDSTIKESMRLSDLLAVNVNRKIVDPAGLTLKDGLHLPFGTQICFPSSSVHHDPSIFAEPNKYNAFRYVEDEIQQGMIDPATNKKRVYSNKSLVRLSEDFLAFGHGKRACSGRFFAAQQMKLFLSYVVENYNIEPLAERPQNFSGFGSSIPMPNVEIRVRRR</sequence>
<dbReference type="EMBL" id="CAUWAG010000007">
    <property type="protein sequence ID" value="CAJ2505717.1"/>
    <property type="molecule type" value="Genomic_DNA"/>
</dbReference>
<evidence type="ECO:0000313" key="11">
    <source>
        <dbReference type="Proteomes" id="UP001295740"/>
    </source>
</evidence>
<keyword evidence="9" id="KW-0812">Transmembrane</keyword>
<dbReference type="SUPFAM" id="SSF48264">
    <property type="entry name" value="Cytochrome P450"/>
    <property type="match status" value="1"/>
</dbReference>
<keyword evidence="9" id="KW-1133">Transmembrane helix</keyword>
<dbReference type="Pfam" id="PF00067">
    <property type="entry name" value="p450"/>
    <property type="match status" value="1"/>
</dbReference>
<evidence type="ECO:0000256" key="1">
    <source>
        <dbReference type="ARBA" id="ARBA00001971"/>
    </source>
</evidence>
<keyword evidence="11" id="KW-1185">Reference proteome</keyword>
<evidence type="ECO:0000256" key="5">
    <source>
        <dbReference type="ARBA" id="ARBA00023002"/>
    </source>
</evidence>
<dbReference type="PRINTS" id="PR00465">
    <property type="entry name" value="EP450IV"/>
</dbReference>
<evidence type="ECO:0000256" key="7">
    <source>
        <dbReference type="ARBA" id="ARBA00023033"/>
    </source>
</evidence>
<feature type="binding site" description="axial binding residue" evidence="8">
    <location>
        <position position="504"/>
    </location>
    <ligand>
        <name>heme</name>
        <dbReference type="ChEBI" id="CHEBI:30413"/>
    </ligand>
    <ligandPart>
        <name>Fe</name>
        <dbReference type="ChEBI" id="CHEBI:18248"/>
    </ligandPart>
</feature>
<dbReference type="GO" id="GO:0016705">
    <property type="term" value="F:oxidoreductase activity, acting on paired donors, with incorporation or reduction of molecular oxygen"/>
    <property type="evidence" value="ECO:0007669"/>
    <property type="project" value="InterPro"/>
</dbReference>
<dbReference type="CDD" id="cd11041">
    <property type="entry name" value="CYP503A1-like"/>
    <property type="match status" value="1"/>
</dbReference>
<gene>
    <name evidence="10" type="ORF">KHLLAP_LOCUS6185</name>
</gene>
<proteinExistence type="inferred from homology"/>
<dbReference type="GO" id="GO:0004497">
    <property type="term" value="F:monooxygenase activity"/>
    <property type="evidence" value="ECO:0007669"/>
    <property type="project" value="UniProtKB-KW"/>
</dbReference>
<comment type="cofactor">
    <cofactor evidence="1 8">
        <name>heme</name>
        <dbReference type="ChEBI" id="CHEBI:30413"/>
    </cofactor>
</comment>
<keyword evidence="4 8" id="KW-0479">Metal-binding</keyword>
<comment type="caution">
    <text evidence="10">The sequence shown here is derived from an EMBL/GenBank/DDBJ whole genome shotgun (WGS) entry which is preliminary data.</text>
</comment>
<keyword evidence="6 8" id="KW-0408">Iron</keyword>
<keyword evidence="9" id="KW-0472">Membrane</keyword>
<name>A0AAI8YIC8_9PEZI</name>
<dbReference type="AlphaFoldDB" id="A0AAI8YIC8"/>
<evidence type="ECO:0000313" key="10">
    <source>
        <dbReference type="EMBL" id="CAJ2505717.1"/>
    </source>
</evidence>